<name>A0ABS4D202_9BACI</name>
<dbReference type="RefSeq" id="WP_053602302.1">
    <property type="nucleotide sequence ID" value="NZ_JAFDST010000006.1"/>
</dbReference>
<sequence length="362" mass="42432">MNDVGMVMPVYNQDPHYLILALNSVLQQTYKKFHLVIVIDGANEETRNIIYSYQNDPRITIIEKPVNEGISKALNTGFDYLFTIDEVQYLTWGSSDNILYPDFIKKLRKKLINAPSNVGLDYSCFDHIDEHGNCKYSKSEQDGFREWQRNCKKEDMLDAGFIGTSFMYKKIYAQQTGGYYLEPVEDYEYWLRLSEICDIEFVAEDLMGYRFHSPLSLSRQIHTDDIKHRWWRDQFNSARDKARKRRGIPYETTILFPVFTLDDKTFEDIENLLEQYYSHYLLIILDCTHQVRNKLVNMGITDVRIRVIETSEAELNLSHHMNTTSTAITLLYSKGYNLKDSLCLTKLINMLNISNSLGYRKA</sequence>
<comment type="caution">
    <text evidence="3">The sequence shown here is derived from an EMBL/GenBank/DDBJ whole genome shotgun (WGS) entry which is preliminary data.</text>
</comment>
<gene>
    <name evidence="3" type="ORF">JOC74_004179</name>
</gene>
<dbReference type="PANTHER" id="PTHR43685">
    <property type="entry name" value="GLYCOSYLTRANSFERASE"/>
    <property type="match status" value="1"/>
</dbReference>
<keyword evidence="4" id="KW-1185">Reference proteome</keyword>
<dbReference type="EMBL" id="JAFDST010000006">
    <property type="protein sequence ID" value="MBP1083651.1"/>
    <property type="molecule type" value="Genomic_DNA"/>
</dbReference>
<dbReference type="InterPro" id="IPR001173">
    <property type="entry name" value="Glyco_trans_2-like"/>
</dbReference>
<feature type="domain" description="Glycosyltransferase 2-like" evidence="2">
    <location>
        <begin position="7"/>
        <end position="137"/>
    </location>
</feature>
<evidence type="ECO:0000259" key="2">
    <source>
        <dbReference type="Pfam" id="PF00535"/>
    </source>
</evidence>
<accession>A0ABS4D202</accession>
<dbReference type="PANTHER" id="PTHR43685:SF11">
    <property type="entry name" value="GLYCOSYLTRANSFERASE TAGX-RELATED"/>
    <property type="match status" value="1"/>
</dbReference>
<dbReference type="InterPro" id="IPR029044">
    <property type="entry name" value="Nucleotide-diphossugar_trans"/>
</dbReference>
<evidence type="ECO:0000256" key="1">
    <source>
        <dbReference type="ARBA" id="ARBA00006739"/>
    </source>
</evidence>
<dbReference type="SUPFAM" id="SSF53448">
    <property type="entry name" value="Nucleotide-diphospho-sugar transferases"/>
    <property type="match status" value="1"/>
</dbReference>
<evidence type="ECO:0000313" key="3">
    <source>
        <dbReference type="EMBL" id="MBP1083651.1"/>
    </source>
</evidence>
<organism evidence="3 4">
    <name type="scientific">Bacillus capparidis</name>
    <dbReference type="NCBI Taxonomy" id="1840411"/>
    <lineage>
        <taxon>Bacteria</taxon>
        <taxon>Bacillati</taxon>
        <taxon>Bacillota</taxon>
        <taxon>Bacilli</taxon>
        <taxon>Bacillales</taxon>
        <taxon>Bacillaceae</taxon>
        <taxon>Bacillus</taxon>
    </lineage>
</organism>
<dbReference type="InterPro" id="IPR050834">
    <property type="entry name" value="Glycosyltransf_2"/>
</dbReference>
<evidence type="ECO:0000313" key="4">
    <source>
        <dbReference type="Proteomes" id="UP000674416"/>
    </source>
</evidence>
<protein>
    <submittedName>
        <fullName evidence="3">Glycosyltransferase involved in cell wall biosynthesis</fullName>
    </submittedName>
</protein>
<comment type="similarity">
    <text evidence="1">Belongs to the glycosyltransferase 2 family.</text>
</comment>
<dbReference type="Pfam" id="PF00535">
    <property type="entry name" value="Glycos_transf_2"/>
    <property type="match status" value="1"/>
</dbReference>
<proteinExistence type="inferred from homology"/>
<dbReference type="Gene3D" id="3.90.550.10">
    <property type="entry name" value="Spore Coat Polysaccharide Biosynthesis Protein SpsA, Chain A"/>
    <property type="match status" value="1"/>
</dbReference>
<reference evidence="3 4" key="1">
    <citation type="submission" date="2021-01" db="EMBL/GenBank/DDBJ databases">
        <title>Genomic Encyclopedia of Type Strains, Phase IV (KMG-IV): sequencing the most valuable type-strain genomes for metagenomic binning, comparative biology and taxonomic classification.</title>
        <authorList>
            <person name="Goeker M."/>
        </authorList>
    </citation>
    <scope>NUCLEOTIDE SEQUENCE [LARGE SCALE GENOMIC DNA]</scope>
    <source>
        <strain evidence="3 4">DSM 103394</strain>
    </source>
</reference>
<dbReference type="Proteomes" id="UP000674416">
    <property type="component" value="Unassembled WGS sequence"/>
</dbReference>